<dbReference type="Pfam" id="PF00011">
    <property type="entry name" value="HSP20"/>
    <property type="match status" value="1"/>
</dbReference>
<dbReference type="InterPro" id="IPR008978">
    <property type="entry name" value="HSP20-like_chaperone"/>
</dbReference>
<dbReference type="InterPro" id="IPR002068">
    <property type="entry name" value="A-crystallin/Hsp20_dom"/>
</dbReference>
<evidence type="ECO:0000313" key="6">
    <source>
        <dbReference type="RefSeq" id="XP_010930181.1"/>
    </source>
</evidence>
<dbReference type="InParanoid" id="A0A6I9RQ65"/>
<dbReference type="PROSITE" id="PS01031">
    <property type="entry name" value="SHSP"/>
    <property type="match status" value="1"/>
</dbReference>
<dbReference type="OrthoDB" id="1431247at2759"/>
<gene>
    <name evidence="6" type="primary">LOC105051427</name>
</gene>
<feature type="domain" description="SHSP" evidence="4">
    <location>
        <begin position="28"/>
        <end position="138"/>
    </location>
</feature>
<reference evidence="6" key="1">
    <citation type="submission" date="2025-08" db="UniProtKB">
        <authorList>
            <consortium name="RefSeq"/>
        </authorList>
    </citation>
    <scope>IDENTIFICATION</scope>
</reference>
<sequence>MAMELVPHHHHAFPWPFFLAQPYLFQPYIAIPPRNYVHWTQTPESHLYTADIPGVRKEEIRVELEDSTYLVIRTEHNEDGGESPERERRSFMRKFRLPQMVNLDRISAGYEDGVLTVTVPRSISRGRLVVDPQELAAQAHHSVARAA</sequence>
<evidence type="ECO:0000259" key="4">
    <source>
        <dbReference type="PROSITE" id="PS01031"/>
    </source>
</evidence>
<evidence type="ECO:0000313" key="5">
    <source>
        <dbReference type="Proteomes" id="UP000504607"/>
    </source>
</evidence>
<dbReference type="AlphaFoldDB" id="A0A6I9RQ65"/>
<accession>A0A6I9RQ65</accession>
<dbReference type="Proteomes" id="UP000504607">
    <property type="component" value="Chromosome 1"/>
</dbReference>
<organism evidence="5 6">
    <name type="scientific">Elaeis guineensis var. tenera</name>
    <name type="common">Oil palm</name>
    <dbReference type="NCBI Taxonomy" id="51953"/>
    <lineage>
        <taxon>Eukaryota</taxon>
        <taxon>Viridiplantae</taxon>
        <taxon>Streptophyta</taxon>
        <taxon>Embryophyta</taxon>
        <taxon>Tracheophyta</taxon>
        <taxon>Spermatophyta</taxon>
        <taxon>Magnoliopsida</taxon>
        <taxon>Liliopsida</taxon>
        <taxon>Arecaceae</taxon>
        <taxon>Arecoideae</taxon>
        <taxon>Cocoseae</taxon>
        <taxon>Elaeidinae</taxon>
        <taxon>Elaeis</taxon>
    </lineage>
</organism>
<dbReference type="FunCoup" id="A0A6I9RQ65">
    <property type="interactions" value="324"/>
</dbReference>
<dbReference type="Gene3D" id="2.60.40.790">
    <property type="match status" value="1"/>
</dbReference>
<keyword evidence="5" id="KW-1185">Reference proteome</keyword>
<name>A0A6I9RQ65_ELAGV</name>
<keyword evidence="1 6" id="KW-0346">Stress response</keyword>
<evidence type="ECO:0000256" key="1">
    <source>
        <dbReference type="ARBA" id="ARBA00023016"/>
    </source>
</evidence>
<comment type="similarity">
    <text evidence="2 3">Belongs to the small heat shock protein (HSP20) family.</text>
</comment>
<proteinExistence type="inferred from homology"/>
<dbReference type="GeneID" id="105051427"/>
<protein>
    <submittedName>
        <fullName evidence="6">15.4 kDa class V heat shock protein</fullName>
    </submittedName>
</protein>
<dbReference type="PANTHER" id="PTHR11527">
    <property type="entry name" value="HEAT-SHOCK PROTEIN 20 FAMILY MEMBER"/>
    <property type="match status" value="1"/>
</dbReference>
<evidence type="ECO:0000256" key="3">
    <source>
        <dbReference type="RuleBase" id="RU003616"/>
    </source>
</evidence>
<dbReference type="RefSeq" id="XP_010930181.1">
    <property type="nucleotide sequence ID" value="XM_010931879.3"/>
</dbReference>
<evidence type="ECO:0000256" key="2">
    <source>
        <dbReference type="PROSITE-ProRule" id="PRU00285"/>
    </source>
</evidence>
<dbReference type="KEGG" id="egu:105051427"/>
<dbReference type="SUPFAM" id="SSF49764">
    <property type="entry name" value="HSP20-like chaperones"/>
    <property type="match status" value="1"/>
</dbReference>
<dbReference type="InterPro" id="IPR031107">
    <property type="entry name" value="Small_HSP"/>
</dbReference>